<dbReference type="InterPro" id="IPR019741">
    <property type="entry name" value="Galactokinase_CS"/>
</dbReference>
<dbReference type="GO" id="GO:0004335">
    <property type="term" value="F:galactokinase activity"/>
    <property type="evidence" value="ECO:0007669"/>
    <property type="project" value="InterPro"/>
</dbReference>
<reference evidence="8" key="1">
    <citation type="submission" date="2021-10" db="EMBL/GenBank/DDBJ databases">
        <title>Tropical sea cucumber genome reveals ecological adaptation and Cuvierian tubules defense mechanism.</title>
        <authorList>
            <person name="Chen T."/>
        </authorList>
    </citation>
    <scope>NUCLEOTIDE SEQUENCE</scope>
    <source>
        <strain evidence="8">Nanhai2018</strain>
        <tissue evidence="8">Muscle</tissue>
    </source>
</reference>
<evidence type="ECO:0000256" key="4">
    <source>
        <dbReference type="ARBA" id="ARBA00022777"/>
    </source>
</evidence>
<feature type="domain" description="GHMP kinase N-terminal" evidence="6">
    <location>
        <begin position="114"/>
        <end position="201"/>
    </location>
</feature>
<evidence type="ECO:0000256" key="1">
    <source>
        <dbReference type="ARBA" id="ARBA00006566"/>
    </source>
</evidence>
<dbReference type="SUPFAM" id="SSF54211">
    <property type="entry name" value="Ribosomal protein S5 domain 2-like"/>
    <property type="match status" value="1"/>
</dbReference>
<dbReference type="PROSITE" id="PS00627">
    <property type="entry name" value="GHMP_KINASES_ATP"/>
    <property type="match status" value="1"/>
</dbReference>
<dbReference type="InterPro" id="IPR006204">
    <property type="entry name" value="GHMP_kinase_N_dom"/>
</dbReference>
<dbReference type="Pfam" id="PF10509">
    <property type="entry name" value="GalKase_gal_bdg"/>
    <property type="match status" value="1"/>
</dbReference>
<dbReference type="PIRSF" id="PIRSF000530">
    <property type="entry name" value="Galactokinase"/>
    <property type="match status" value="1"/>
</dbReference>
<dbReference type="InterPro" id="IPR019539">
    <property type="entry name" value="GalKase_N"/>
</dbReference>
<dbReference type="Proteomes" id="UP001152320">
    <property type="component" value="Chromosome 14"/>
</dbReference>
<evidence type="ECO:0000313" key="9">
    <source>
        <dbReference type="Proteomes" id="UP001152320"/>
    </source>
</evidence>
<dbReference type="InterPro" id="IPR020568">
    <property type="entry name" value="Ribosomal_Su5_D2-typ_SF"/>
</dbReference>
<evidence type="ECO:0000313" key="8">
    <source>
        <dbReference type="EMBL" id="KAJ8028946.1"/>
    </source>
</evidence>
<evidence type="ECO:0000259" key="7">
    <source>
        <dbReference type="Pfam" id="PF10509"/>
    </source>
</evidence>
<dbReference type="AlphaFoldDB" id="A0A9Q1BLQ1"/>
<dbReference type="Pfam" id="PF00288">
    <property type="entry name" value="GHMP_kinases_N"/>
    <property type="match status" value="1"/>
</dbReference>
<dbReference type="SUPFAM" id="SSF55060">
    <property type="entry name" value="GHMP Kinase, C-terminal domain"/>
    <property type="match status" value="1"/>
</dbReference>
<evidence type="ECO:0000256" key="2">
    <source>
        <dbReference type="ARBA" id="ARBA00022679"/>
    </source>
</evidence>
<dbReference type="Gene3D" id="3.30.70.3170">
    <property type="match status" value="1"/>
</dbReference>
<dbReference type="Gene3D" id="1.20.1440.340">
    <property type="match status" value="1"/>
</dbReference>
<name>A0A9Q1BLQ1_HOLLE</name>
<comment type="similarity">
    <text evidence="1">Belongs to the GHMP kinase family. GalK subfamily.</text>
</comment>
<feature type="domain" description="Galactokinase N-terminal" evidence="7">
    <location>
        <begin position="30"/>
        <end position="77"/>
    </location>
</feature>
<dbReference type="InterPro" id="IPR006206">
    <property type="entry name" value="Mevalonate/galactokinase"/>
</dbReference>
<evidence type="ECO:0000256" key="3">
    <source>
        <dbReference type="ARBA" id="ARBA00022741"/>
    </source>
</evidence>
<proteinExistence type="inferred from homology"/>
<dbReference type="GO" id="GO:0005524">
    <property type="term" value="F:ATP binding"/>
    <property type="evidence" value="ECO:0007669"/>
    <property type="project" value="UniProtKB-KW"/>
</dbReference>
<dbReference type="PANTHER" id="PTHR10457">
    <property type="entry name" value="MEVALONATE KINASE/GALACTOKINASE"/>
    <property type="match status" value="1"/>
</dbReference>
<dbReference type="PANTHER" id="PTHR10457:SF7">
    <property type="entry name" value="GALACTOKINASE-RELATED"/>
    <property type="match status" value="1"/>
</dbReference>
<dbReference type="PRINTS" id="PR00959">
    <property type="entry name" value="MEVGALKINASE"/>
</dbReference>
<dbReference type="EMBL" id="JAIZAY010000014">
    <property type="protein sequence ID" value="KAJ8028946.1"/>
    <property type="molecule type" value="Genomic_DNA"/>
</dbReference>
<dbReference type="InterPro" id="IPR036554">
    <property type="entry name" value="GHMP_kinase_C_sf"/>
</dbReference>
<dbReference type="PROSITE" id="PS00106">
    <property type="entry name" value="GALACTOKINASE"/>
    <property type="match status" value="1"/>
</dbReference>
<dbReference type="PRINTS" id="PR00473">
    <property type="entry name" value="GALCTOKINASE"/>
</dbReference>
<gene>
    <name evidence="8" type="ORF">HOLleu_28208</name>
</gene>
<keyword evidence="3" id="KW-0547">Nucleotide-binding</keyword>
<comment type="caution">
    <text evidence="8">The sequence shown here is derived from an EMBL/GenBank/DDBJ whole genome shotgun (WGS) entry which is preliminary data.</text>
</comment>
<keyword evidence="5" id="KW-0067">ATP-binding</keyword>
<accession>A0A9Q1BLQ1</accession>
<dbReference type="GO" id="GO:0005829">
    <property type="term" value="C:cytosol"/>
    <property type="evidence" value="ECO:0007669"/>
    <property type="project" value="TreeGrafter"/>
</dbReference>
<dbReference type="InterPro" id="IPR006203">
    <property type="entry name" value="GHMP_knse_ATP-bd_CS"/>
</dbReference>
<organism evidence="8 9">
    <name type="scientific">Holothuria leucospilota</name>
    <name type="common">Black long sea cucumber</name>
    <name type="synonym">Mertensiothuria leucospilota</name>
    <dbReference type="NCBI Taxonomy" id="206669"/>
    <lineage>
        <taxon>Eukaryota</taxon>
        <taxon>Metazoa</taxon>
        <taxon>Echinodermata</taxon>
        <taxon>Eleutherozoa</taxon>
        <taxon>Echinozoa</taxon>
        <taxon>Holothuroidea</taxon>
        <taxon>Aspidochirotacea</taxon>
        <taxon>Aspidochirotida</taxon>
        <taxon>Holothuriidae</taxon>
        <taxon>Holothuria</taxon>
    </lineage>
</organism>
<evidence type="ECO:0000256" key="5">
    <source>
        <dbReference type="ARBA" id="ARBA00022840"/>
    </source>
</evidence>
<keyword evidence="9" id="KW-1185">Reference proteome</keyword>
<dbReference type="InterPro" id="IPR014721">
    <property type="entry name" value="Ribsml_uS5_D2-typ_fold_subgr"/>
</dbReference>
<keyword evidence="4 8" id="KW-0418">Kinase</keyword>
<protein>
    <submittedName>
        <fullName evidence="8">N-acetylgalactosamine kinase</fullName>
    </submittedName>
</protein>
<dbReference type="OrthoDB" id="187738at2759"/>
<dbReference type="InterPro" id="IPR000705">
    <property type="entry name" value="Galactokinase"/>
</dbReference>
<dbReference type="FunFam" id="3.30.230.10:FF:000023">
    <property type="entry name" value="Putative N-acetylgalactosamine kinase"/>
    <property type="match status" value="1"/>
</dbReference>
<evidence type="ECO:0000259" key="6">
    <source>
        <dbReference type="Pfam" id="PF00288"/>
    </source>
</evidence>
<sequence length="395" mass="43533">MTEEEVYPNVLDIGAIPPAQTGRYKKIIAHHKEKYGCLPVFVARAPGRVNIIGEHIDYNGYSVLPMAIQQDIVMAVSLNDSGTINLCNTSSKYSDFSTSIKDFEINSTKPAWHNYFLCGVKGIQESSKLADTVGLDVTVDGSVPPSAGLSSSSAMVCCAALSTMHANKLKISKMELADTCMRCEWYIGTQGGGMDQAICFLAKEGYAKLVDFKPLRATDVKLPKGFVFVIANTCVEMNKAATAHFNVRVVECRLASQILAKTKGLDWRKNRSLGELHKHLKLSLEELLSLVDEVLHQHPYDKKEVCELLGVTEEELNKESLSSNTLDVQTFKLYNRSKHVFSEAARVESLRNSDMTEGGTLGSILFEGHHSASVLYECSCDELDELVEVCRCVCS</sequence>
<dbReference type="Gene3D" id="3.30.230.10">
    <property type="match status" value="1"/>
</dbReference>
<keyword evidence="2" id="KW-0808">Transferase</keyword>
<dbReference type="GO" id="GO:0006012">
    <property type="term" value="P:galactose metabolic process"/>
    <property type="evidence" value="ECO:0007669"/>
    <property type="project" value="InterPro"/>
</dbReference>